<dbReference type="EMBL" id="JQFZ01000029">
    <property type="protein sequence ID" value="KGO61664.1"/>
    <property type="molecule type" value="Genomic_DNA"/>
</dbReference>
<gene>
    <name evidence="1" type="ORF">PEX2_015690</name>
</gene>
<dbReference type="Proteomes" id="UP000030143">
    <property type="component" value="Unassembled WGS sequence"/>
</dbReference>
<proteinExistence type="predicted"/>
<name>A0A0A2K1Y2_PENEN</name>
<reference evidence="1 2" key="1">
    <citation type="journal article" date="2015" name="Mol. Plant Microbe Interact.">
        <title>Genome, transcriptome, and functional analyses of Penicillium expansum provide new insights into secondary metabolism and pathogenicity.</title>
        <authorList>
            <person name="Ballester A.R."/>
            <person name="Marcet-Houben M."/>
            <person name="Levin E."/>
            <person name="Sela N."/>
            <person name="Selma-Lazaro C."/>
            <person name="Carmona L."/>
            <person name="Wisniewski M."/>
            <person name="Droby S."/>
            <person name="Gonzalez-Candelas L."/>
            <person name="Gabaldon T."/>
        </authorList>
    </citation>
    <scope>NUCLEOTIDE SEQUENCE [LARGE SCALE GENOMIC DNA]</scope>
    <source>
        <strain evidence="1 2">MD-8</strain>
    </source>
</reference>
<protein>
    <submittedName>
        <fullName evidence="1">Uncharacterized protein</fullName>
    </submittedName>
</protein>
<dbReference type="HOGENOM" id="CLU_3051067_0_0_1"/>
<evidence type="ECO:0000313" key="2">
    <source>
        <dbReference type="Proteomes" id="UP000030143"/>
    </source>
</evidence>
<accession>A0A0A2K1Y2</accession>
<dbReference type="VEuPathDB" id="FungiDB:PEXP_087050"/>
<dbReference type="RefSeq" id="XP_016602362.1">
    <property type="nucleotide sequence ID" value="XM_016738845.1"/>
</dbReference>
<dbReference type="AlphaFoldDB" id="A0A0A2K1Y2"/>
<dbReference type="GeneID" id="27674264"/>
<organism evidence="1 2">
    <name type="scientific">Penicillium expansum</name>
    <name type="common">Blue mold rot fungus</name>
    <dbReference type="NCBI Taxonomy" id="27334"/>
    <lineage>
        <taxon>Eukaryota</taxon>
        <taxon>Fungi</taxon>
        <taxon>Dikarya</taxon>
        <taxon>Ascomycota</taxon>
        <taxon>Pezizomycotina</taxon>
        <taxon>Eurotiomycetes</taxon>
        <taxon>Eurotiomycetidae</taxon>
        <taxon>Eurotiales</taxon>
        <taxon>Aspergillaceae</taxon>
        <taxon>Penicillium</taxon>
    </lineage>
</organism>
<sequence length="54" mass="6007">MDYPVHQTTHFKTPFCSKKGGTKSGTFSHCKPPAFVYDRPRSLGSTGWDACGVW</sequence>
<comment type="caution">
    <text evidence="1">The sequence shown here is derived from an EMBL/GenBank/DDBJ whole genome shotgun (WGS) entry which is preliminary data.</text>
</comment>
<evidence type="ECO:0000313" key="1">
    <source>
        <dbReference type="EMBL" id="KGO61664.1"/>
    </source>
</evidence>
<keyword evidence="2" id="KW-1185">Reference proteome</keyword>